<dbReference type="CDD" id="cd00293">
    <property type="entry name" value="USP-like"/>
    <property type="match status" value="1"/>
</dbReference>
<feature type="domain" description="UspA" evidence="2">
    <location>
        <begin position="6"/>
        <end position="140"/>
    </location>
</feature>
<dbReference type="PANTHER" id="PTHR46268">
    <property type="entry name" value="STRESS RESPONSE PROTEIN NHAX"/>
    <property type="match status" value="1"/>
</dbReference>
<keyword evidence="4" id="KW-1185">Reference proteome</keyword>
<dbReference type="EMBL" id="BMHA01000001">
    <property type="protein sequence ID" value="GGI02421.1"/>
    <property type="molecule type" value="Genomic_DNA"/>
</dbReference>
<evidence type="ECO:0000313" key="3">
    <source>
        <dbReference type="EMBL" id="GGI02421.1"/>
    </source>
</evidence>
<gene>
    <name evidence="3" type="ORF">GCM10011354_00300</name>
</gene>
<dbReference type="PRINTS" id="PR01438">
    <property type="entry name" value="UNVRSLSTRESS"/>
</dbReference>
<dbReference type="InterPro" id="IPR014729">
    <property type="entry name" value="Rossmann-like_a/b/a_fold"/>
</dbReference>
<dbReference type="Gene3D" id="3.40.50.620">
    <property type="entry name" value="HUPs"/>
    <property type="match status" value="1"/>
</dbReference>
<dbReference type="RefSeq" id="WP_130648094.1">
    <property type="nucleotide sequence ID" value="NZ_BMHA01000001.1"/>
</dbReference>
<dbReference type="SUPFAM" id="SSF52402">
    <property type="entry name" value="Adenine nucleotide alpha hydrolases-like"/>
    <property type="match status" value="1"/>
</dbReference>
<dbReference type="OrthoDB" id="5419113at2"/>
<evidence type="ECO:0000259" key="2">
    <source>
        <dbReference type="Pfam" id="PF00582"/>
    </source>
</evidence>
<dbReference type="Pfam" id="PF00582">
    <property type="entry name" value="Usp"/>
    <property type="match status" value="1"/>
</dbReference>
<proteinExistence type="inferred from homology"/>
<dbReference type="Proteomes" id="UP000650511">
    <property type="component" value="Unassembled WGS sequence"/>
</dbReference>
<dbReference type="InterPro" id="IPR006015">
    <property type="entry name" value="Universal_stress_UspA"/>
</dbReference>
<comment type="caution">
    <text evidence="3">The sequence shown here is derived from an EMBL/GenBank/DDBJ whole genome shotgun (WGS) entry which is preliminary data.</text>
</comment>
<name>A0A8J3ESE1_9ACTN</name>
<dbReference type="InterPro" id="IPR006016">
    <property type="entry name" value="UspA"/>
</dbReference>
<sequence>MTQQAKTVVVGALLTPAGRAAIDEATELVREAGGRVVLVGHVARPRGEDEAGHYLNDLRKREEELERLAEEFRARDVTVAVSVPAAAGTPADAVLGAAAEYEADLIVVGIRRRSRVGKLILGSNSQDILLGAECSVLAVKADEE</sequence>
<evidence type="ECO:0000313" key="4">
    <source>
        <dbReference type="Proteomes" id="UP000650511"/>
    </source>
</evidence>
<evidence type="ECO:0000256" key="1">
    <source>
        <dbReference type="ARBA" id="ARBA00008791"/>
    </source>
</evidence>
<dbReference type="AlphaFoldDB" id="A0A8J3ESE1"/>
<organism evidence="3 4">
    <name type="scientific">Egicoccus halophilus</name>
    <dbReference type="NCBI Taxonomy" id="1670830"/>
    <lineage>
        <taxon>Bacteria</taxon>
        <taxon>Bacillati</taxon>
        <taxon>Actinomycetota</taxon>
        <taxon>Nitriliruptoria</taxon>
        <taxon>Egicoccales</taxon>
        <taxon>Egicoccaceae</taxon>
        <taxon>Egicoccus</taxon>
    </lineage>
</organism>
<reference evidence="3" key="2">
    <citation type="submission" date="2020-09" db="EMBL/GenBank/DDBJ databases">
        <authorList>
            <person name="Sun Q."/>
            <person name="Zhou Y."/>
        </authorList>
    </citation>
    <scope>NUCLEOTIDE SEQUENCE</scope>
    <source>
        <strain evidence="3">CGMCC 1.14988</strain>
    </source>
</reference>
<accession>A0A8J3ESE1</accession>
<comment type="similarity">
    <text evidence="1">Belongs to the universal stress protein A family.</text>
</comment>
<reference evidence="3" key="1">
    <citation type="journal article" date="2014" name="Int. J. Syst. Evol. Microbiol.">
        <title>Complete genome sequence of Corynebacterium casei LMG S-19264T (=DSM 44701T), isolated from a smear-ripened cheese.</title>
        <authorList>
            <consortium name="US DOE Joint Genome Institute (JGI-PGF)"/>
            <person name="Walter F."/>
            <person name="Albersmeier A."/>
            <person name="Kalinowski J."/>
            <person name="Ruckert C."/>
        </authorList>
    </citation>
    <scope>NUCLEOTIDE SEQUENCE</scope>
    <source>
        <strain evidence="3">CGMCC 1.14988</strain>
    </source>
</reference>
<protein>
    <recommendedName>
        <fullName evidence="2">UspA domain-containing protein</fullName>
    </recommendedName>
</protein>
<dbReference type="PANTHER" id="PTHR46268:SF6">
    <property type="entry name" value="UNIVERSAL STRESS PROTEIN UP12"/>
    <property type="match status" value="1"/>
</dbReference>